<dbReference type="Proteomes" id="UP001438292">
    <property type="component" value="Unassembled WGS sequence"/>
</dbReference>
<evidence type="ECO:0000256" key="2">
    <source>
        <dbReference type="ARBA" id="ARBA00022722"/>
    </source>
</evidence>
<evidence type="ECO:0000313" key="9">
    <source>
        <dbReference type="EMBL" id="MEO3954530.1"/>
    </source>
</evidence>
<dbReference type="NCBIfam" id="TIGR00237">
    <property type="entry name" value="xseA"/>
    <property type="match status" value="1"/>
</dbReference>
<evidence type="ECO:0000256" key="5">
    <source>
        <dbReference type="HAMAP-Rule" id="MF_00378"/>
    </source>
</evidence>
<dbReference type="Pfam" id="PF02601">
    <property type="entry name" value="Exonuc_VII_L"/>
    <property type="match status" value="1"/>
</dbReference>
<dbReference type="GO" id="GO:0008855">
    <property type="term" value="F:exodeoxyribonuclease VII activity"/>
    <property type="evidence" value="ECO:0007669"/>
    <property type="project" value="UniProtKB-EC"/>
</dbReference>
<feature type="domain" description="OB-fold nucleic acid binding" evidence="8">
    <location>
        <begin position="17"/>
        <end position="110"/>
    </location>
</feature>
<evidence type="ECO:0000259" key="8">
    <source>
        <dbReference type="Pfam" id="PF13742"/>
    </source>
</evidence>
<organism evidence="9 10">
    <name type="scientific">Chromobacterium piscinae</name>
    <dbReference type="NCBI Taxonomy" id="686831"/>
    <lineage>
        <taxon>Bacteria</taxon>
        <taxon>Pseudomonadati</taxon>
        <taxon>Pseudomonadota</taxon>
        <taxon>Betaproteobacteria</taxon>
        <taxon>Neisseriales</taxon>
        <taxon>Chromobacteriaceae</taxon>
        <taxon>Chromobacterium</taxon>
    </lineage>
</organism>
<comment type="caution">
    <text evidence="9">The sequence shown here is derived from an EMBL/GenBank/DDBJ whole genome shotgun (WGS) entry which is preliminary data.</text>
</comment>
<keyword evidence="10" id="KW-1185">Reference proteome</keyword>
<keyword evidence="3 5" id="KW-0378">Hydrolase</keyword>
<dbReference type="CDD" id="cd04489">
    <property type="entry name" value="ExoVII_LU_OBF"/>
    <property type="match status" value="1"/>
</dbReference>
<feature type="domain" description="Exonuclease VII large subunit C-terminal" evidence="7">
    <location>
        <begin position="133"/>
        <end position="443"/>
    </location>
</feature>
<evidence type="ECO:0000256" key="4">
    <source>
        <dbReference type="ARBA" id="ARBA00022839"/>
    </source>
</evidence>
<comment type="function">
    <text evidence="5">Bidirectionally degrades single-stranded DNA into large acid-insoluble oligonucleotides, which are then degraded further into small acid-soluble oligonucleotides.</text>
</comment>
<dbReference type="PANTHER" id="PTHR30008:SF0">
    <property type="entry name" value="EXODEOXYRIBONUCLEASE 7 LARGE SUBUNIT"/>
    <property type="match status" value="1"/>
</dbReference>
<keyword evidence="4 5" id="KW-0269">Exonuclease</keyword>
<evidence type="ECO:0000259" key="7">
    <source>
        <dbReference type="Pfam" id="PF02601"/>
    </source>
</evidence>
<accession>A0ABV0H362</accession>
<sequence>MDHLTRYNFPDQSQDVISVSSLNRMARDLLEAGIPPVWIGGEISNLTLAASGHAYFSLKDGGAQLRCVMFRHKLSLLPFRPQEGMQVELRGQVTLYEARGEFQINVGEMRAAGLGRLYEAFERLKARLQAEGLFDNARKRELPVHPAAIGIVTSPAAAALRDVVSTLRRRMPGIPLILYPAQVQGETSARQIADAIRQAGERREVDVLIVCRGGGSIEDLWSFNEEIVARAVAACPIPTVSGVGHETDFTICDFVADRRAPTPTAAAELVSPNREHLAIQLEQTKRALERALGRLLTDKAQQLDFLGRRLTHPGAKLQTQRERLNTLSQTLRQRVHAAFEQGRWRLQLAGTRLARHQPDLDAGRQALRQRQDALIRARDRLLERRAQRLAQLAATLTALNPDAVLARGYAIVQKQNGQAVKNPAELLNHEKVTLRLAEGSTEARIEHSEGAQAQLPF</sequence>
<dbReference type="InterPro" id="IPR003753">
    <property type="entry name" value="Exonuc_VII_L"/>
</dbReference>
<comment type="subcellular location">
    <subcellularLocation>
        <location evidence="5 6">Cytoplasm</location>
    </subcellularLocation>
</comment>
<dbReference type="InterPro" id="IPR020579">
    <property type="entry name" value="Exonuc_VII_lsu_C"/>
</dbReference>
<comment type="similarity">
    <text evidence="5 6">Belongs to the XseA family.</text>
</comment>
<name>A0ABV0H362_9NEIS</name>
<reference evidence="9 10" key="1">
    <citation type="submission" date="2024-05" db="EMBL/GenBank/DDBJ databases">
        <authorList>
            <person name="De Oliveira J.P."/>
            <person name="Noriler S.A."/>
            <person name="De Oliveira A.G."/>
            <person name="Sipoli D.S."/>
        </authorList>
    </citation>
    <scope>NUCLEOTIDE SEQUENCE [LARGE SCALE GENOMIC DNA]</scope>
    <source>
        <strain evidence="9 10">LABIM186</strain>
    </source>
</reference>
<keyword evidence="2 5" id="KW-0540">Nuclease</keyword>
<gene>
    <name evidence="5 9" type="primary">xseA</name>
    <name evidence="9" type="ORF">ABH309_08715</name>
</gene>
<proteinExistence type="inferred from homology"/>
<dbReference type="EC" id="3.1.11.6" evidence="5"/>
<comment type="catalytic activity">
    <reaction evidence="5 6">
        <text>Exonucleolytic cleavage in either 5'- to 3'- or 3'- to 5'-direction to yield nucleoside 5'-phosphates.</text>
        <dbReference type="EC" id="3.1.11.6"/>
    </reaction>
</comment>
<dbReference type="Pfam" id="PF13742">
    <property type="entry name" value="tRNA_anti_2"/>
    <property type="match status" value="1"/>
</dbReference>
<evidence type="ECO:0000256" key="1">
    <source>
        <dbReference type="ARBA" id="ARBA00022490"/>
    </source>
</evidence>
<dbReference type="HAMAP" id="MF_00378">
    <property type="entry name" value="Exonuc_7_L"/>
    <property type="match status" value="1"/>
</dbReference>
<dbReference type="EMBL" id="JBDQQU010000008">
    <property type="protein sequence ID" value="MEO3954530.1"/>
    <property type="molecule type" value="Genomic_DNA"/>
</dbReference>
<protein>
    <recommendedName>
        <fullName evidence="5">Exodeoxyribonuclease 7 large subunit</fullName>
        <ecNumber evidence="5">3.1.11.6</ecNumber>
    </recommendedName>
    <alternativeName>
        <fullName evidence="5">Exodeoxyribonuclease VII large subunit</fullName>
        <shortName evidence="5">Exonuclease VII large subunit</shortName>
    </alternativeName>
</protein>
<evidence type="ECO:0000256" key="6">
    <source>
        <dbReference type="RuleBase" id="RU004355"/>
    </source>
</evidence>
<dbReference type="InterPro" id="IPR025824">
    <property type="entry name" value="OB-fold_nuc-bd_dom"/>
</dbReference>
<evidence type="ECO:0000313" key="10">
    <source>
        <dbReference type="Proteomes" id="UP001438292"/>
    </source>
</evidence>
<keyword evidence="1 5" id="KW-0963">Cytoplasm</keyword>
<comment type="subunit">
    <text evidence="5">Heterooligomer composed of large and small subunits.</text>
</comment>
<evidence type="ECO:0000256" key="3">
    <source>
        <dbReference type="ARBA" id="ARBA00022801"/>
    </source>
</evidence>
<dbReference type="PANTHER" id="PTHR30008">
    <property type="entry name" value="EXODEOXYRIBONUCLEASE 7 LARGE SUBUNIT"/>
    <property type="match status" value="1"/>
</dbReference>